<dbReference type="GO" id="GO:0030295">
    <property type="term" value="F:protein kinase activator activity"/>
    <property type="evidence" value="ECO:0007669"/>
    <property type="project" value="TreeGrafter"/>
</dbReference>
<dbReference type="GO" id="GO:0090307">
    <property type="term" value="P:mitotic spindle assembly"/>
    <property type="evidence" value="ECO:0007669"/>
    <property type="project" value="TreeGrafter"/>
</dbReference>
<dbReference type="PANTHER" id="PTHR14326:SF55">
    <property type="entry name" value="CELL CYCLE REGULATED MICROTUBULE ASSOCIATED PROTEIN"/>
    <property type="match status" value="1"/>
</dbReference>
<dbReference type="InterPro" id="IPR009675">
    <property type="entry name" value="TPX2_fam"/>
</dbReference>
<dbReference type="GO" id="GO:0005819">
    <property type="term" value="C:spindle"/>
    <property type="evidence" value="ECO:0007669"/>
    <property type="project" value="InterPro"/>
</dbReference>
<sequence length="455" mass="52250">MDIAMETETEEEFVVDEPIWVRDVDDGDDADTDIDYEFDAPQCYDLSRKETELEARESEFWFEIAPSYPPSPFAMKAKRRPSFSCLQPAETSDHNNYIGLQSNNQIVQDIAKADAESPVKSPRSKNSFMNPTASQLAKKKCWPESHCARLIRRFHKLSVENDERCSKGSSGIGNQATKRQKLEAGYLRKVARLKHQALFQHKEPKRVDDNPTFGRPKATIPREPILRTAYRAERHRSKLNLESDENAKPNASCAFKARPLNRKILNAPSFPLPIKSTPQQPDFQVFHLRTLGRARTSERDATQRSSINNAANVSNSHPNGRTEPRREKSNSTLKEKSETLDKFKPRCLNRKDPDSPTKRIRMKLTIESFNKLSLTSEVHSNANAQTKLPLQYRVGSFKLSIAIFRVCSFYAQYENFHRLNVGLKRECTGLIEPINLYIIFPFTCITMAFTWWFLS</sequence>
<dbReference type="GO" id="GO:0008017">
    <property type="term" value="F:microtubule binding"/>
    <property type="evidence" value="ECO:0007669"/>
    <property type="project" value="TreeGrafter"/>
</dbReference>
<evidence type="ECO:0000313" key="5">
    <source>
        <dbReference type="Proteomes" id="UP001151752"/>
    </source>
</evidence>
<evidence type="ECO:0000313" key="4">
    <source>
        <dbReference type="EMBL" id="KAJ6764477.1"/>
    </source>
</evidence>
<feature type="region of interest" description="Disordered" evidence="1">
    <location>
        <begin position="294"/>
        <end position="337"/>
    </location>
</feature>
<gene>
    <name evidence="4" type="ORF">OIU74_023375</name>
</gene>
<feature type="transmembrane region" description="Helical" evidence="2">
    <location>
        <begin position="434"/>
        <end position="454"/>
    </location>
</feature>
<dbReference type="PANTHER" id="PTHR14326">
    <property type="entry name" value="TARGETING PROTEIN FOR XKLP2"/>
    <property type="match status" value="1"/>
</dbReference>
<dbReference type="Proteomes" id="UP001151752">
    <property type="component" value="Chromosome 12"/>
</dbReference>
<keyword evidence="5" id="KW-1185">Reference proteome</keyword>
<keyword evidence="2" id="KW-0472">Membrane</keyword>
<organism evidence="4 5">
    <name type="scientific">Salix koriyanagi</name>
    <dbReference type="NCBI Taxonomy" id="2511006"/>
    <lineage>
        <taxon>Eukaryota</taxon>
        <taxon>Viridiplantae</taxon>
        <taxon>Streptophyta</taxon>
        <taxon>Embryophyta</taxon>
        <taxon>Tracheophyta</taxon>
        <taxon>Spermatophyta</taxon>
        <taxon>Magnoliopsida</taxon>
        <taxon>eudicotyledons</taxon>
        <taxon>Gunneridae</taxon>
        <taxon>Pentapetalae</taxon>
        <taxon>rosids</taxon>
        <taxon>fabids</taxon>
        <taxon>Malpighiales</taxon>
        <taxon>Salicaceae</taxon>
        <taxon>Saliceae</taxon>
        <taxon>Salix</taxon>
    </lineage>
</organism>
<name>A0A9Q0WC49_9ROSI</name>
<proteinExistence type="predicted"/>
<comment type="caution">
    <text evidence="4">The sequence shown here is derived from an EMBL/GenBank/DDBJ whole genome shotgun (WGS) entry which is preliminary data.</text>
</comment>
<dbReference type="GO" id="GO:0005880">
    <property type="term" value="C:nuclear microtubule"/>
    <property type="evidence" value="ECO:0007669"/>
    <property type="project" value="TreeGrafter"/>
</dbReference>
<dbReference type="InterPro" id="IPR027330">
    <property type="entry name" value="TPX2_central_dom"/>
</dbReference>
<evidence type="ECO:0000259" key="3">
    <source>
        <dbReference type="Pfam" id="PF12214"/>
    </source>
</evidence>
<feature type="domain" description="TPX2 central" evidence="3">
    <location>
        <begin position="217"/>
        <end position="304"/>
    </location>
</feature>
<reference evidence="4" key="2">
    <citation type="journal article" date="2023" name="Int. J. Mol. Sci.">
        <title>De Novo Assembly and Annotation of 11 Diverse Shrub Willow (Salix) Genomes Reveals Novel Gene Organization in Sex-Linked Regions.</title>
        <authorList>
            <person name="Hyden B."/>
            <person name="Feng K."/>
            <person name="Yates T.B."/>
            <person name="Jawdy S."/>
            <person name="Cereghino C."/>
            <person name="Smart L.B."/>
            <person name="Muchero W."/>
        </authorList>
    </citation>
    <scope>NUCLEOTIDE SEQUENCE</scope>
    <source>
        <tissue evidence="4">Shoot tip</tissue>
    </source>
</reference>
<evidence type="ECO:0000256" key="2">
    <source>
        <dbReference type="SAM" id="Phobius"/>
    </source>
</evidence>
<protein>
    <submittedName>
        <fullName evidence="4">CELL CYCLE REGULATED MICROTUBULE ASSOCIATED PROTEIN</fullName>
    </submittedName>
</protein>
<keyword evidence="2" id="KW-0812">Transmembrane</keyword>
<reference evidence="4" key="1">
    <citation type="submission" date="2022-11" db="EMBL/GenBank/DDBJ databases">
        <authorList>
            <person name="Hyden B.L."/>
            <person name="Feng K."/>
            <person name="Yates T."/>
            <person name="Jawdy S."/>
            <person name="Smart L.B."/>
            <person name="Muchero W."/>
        </authorList>
    </citation>
    <scope>NUCLEOTIDE SEQUENCE</scope>
    <source>
        <tissue evidence="4">Shoot tip</tissue>
    </source>
</reference>
<dbReference type="Pfam" id="PF12214">
    <property type="entry name" value="TPX2_importin"/>
    <property type="match status" value="1"/>
</dbReference>
<feature type="compositionally biased region" description="Low complexity" evidence="1">
    <location>
        <begin position="305"/>
        <end position="316"/>
    </location>
</feature>
<accession>A0A9Q0WC49</accession>
<feature type="compositionally biased region" description="Basic and acidic residues" evidence="1">
    <location>
        <begin position="320"/>
        <end position="337"/>
    </location>
</feature>
<dbReference type="EMBL" id="JAPFFM010000004">
    <property type="protein sequence ID" value="KAJ6764477.1"/>
    <property type="molecule type" value="Genomic_DNA"/>
</dbReference>
<dbReference type="AlphaFoldDB" id="A0A9Q0WC49"/>
<dbReference type="GO" id="GO:0060236">
    <property type="term" value="P:regulation of mitotic spindle organization"/>
    <property type="evidence" value="ECO:0007669"/>
    <property type="project" value="InterPro"/>
</dbReference>
<keyword evidence="2" id="KW-1133">Transmembrane helix</keyword>
<evidence type="ECO:0000256" key="1">
    <source>
        <dbReference type="SAM" id="MobiDB-lite"/>
    </source>
</evidence>